<dbReference type="PROSITE" id="PS51782">
    <property type="entry name" value="LYSM"/>
    <property type="match status" value="2"/>
</dbReference>
<dbReference type="SUPFAM" id="SSF54106">
    <property type="entry name" value="LysM domain"/>
    <property type="match status" value="2"/>
</dbReference>
<dbReference type="Gene3D" id="3.10.350.10">
    <property type="entry name" value="LysM domain"/>
    <property type="match status" value="2"/>
</dbReference>
<dbReference type="Pfam" id="PF01476">
    <property type="entry name" value="LysM"/>
    <property type="match status" value="2"/>
</dbReference>
<evidence type="ECO:0000256" key="1">
    <source>
        <dbReference type="ARBA" id="ARBA00022669"/>
    </source>
</evidence>
<dbReference type="Proteomes" id="UP000703269">
    <property type="component" value="Unassembled WGS sequence"/>
</dbReference>
<gene>
    <name evidence="5" type="ORF">PsYK624_142370</name>
</gene>
<evidence type="ECO:0000259" key="4">
    <source>
        <dbReference type="PROSITE" id="PS51782"/>
    </source>
</evidence>
<dbReference type="CDD" id="cd00118">
    <property type="entry name" value="LysM"/>
    <property type="match status" value="2"/>
</dbReference>
<dbReference type="InterPro" id="IPR036779">
    <property type="entry name" value="LysM_dom_sf"/>
</dbReference>
<dbReference type="GO" id="GO:0008061">
    <property type="term" value="F:chitin binding"/>
    <property type="evidence" value="ECO:0007669"/>
    <property type="project" value="UniProtKB-KW"/>
</dbReference>
<feature type="chain" id="PRO_5040266591" evidence="3">
    <location>
        <begin position="20"/>
        <end position="136"/>
    </location>
</feature>
<dbReference type="InterPro" id="IPR052210">
    <property type="entry name" value="LysM1-like"/>
</dbReference>
<dbReference type="OrthoDB" id="5985073at2759"/>
<evidence type="ECO:0000256" key="2">
    <source>
        <dbReference type="ARBA" id="ARBA00023026"/>
    </source>
</evidence>
<dbReference type="EMBL" id="BPQB01000080">
    <property type="protein sequence ID" value="GJE98015.1"/>
    <property type="molecule type" value="Genomic_DNA"/>
</dbReference>
<dbReference type="SMART" id="SM00257">
    <property type="entry name" value="LysM"/>
    <property type="match status" value="2"/>
</dbReference>
<feature type="domain" description="LysM" evidence="4">
    <location>
        <begin position="82"/>
        <end position="128"/>
    </location>
</feature>
<evidence type="ECO:0000256" key="3">
    <source>
        <dbReference type="SAM" id="SignalP"/>
    </source>
</evidence>
<keyword evidence="6" id="KW-1185">Reference proteome</keyword>
<keyword evidence="1" id="KW-0147">Chitin-binding</keyword>
<evidence type="ECO:0000313" key="6">
    <source>
        <dbReference type="Proteomes" id="UP000703269"/>
    </source>
</evidence>
<proteinExistence type="predicted"/>
<comment type="caution">
    <text evidence="5">The sequence shown here is derived from an EMBL/GenBank/DDBJ whole genome shotgun (WGS) entry which is preliminary data.</text>
</comment>
<sequence length="136" mass="13726">MLAIAPLAALAALFFTVRAQIPGNCDRTATVQSGDTCDGISAAQNVSTFQLAHVNPGIDAGCDNLQPGEVLCLGTAGEDCSTVHTVQSGDSCAAIADGAGIPVATLLHNNPNVDPACDNIGIGEVLCTTDVLINYT</sequence>
<keyword evidence="2" id="KW-0843">Virulence</keyword>
<dbReference type="PANTHER" id="PTHR34997:SF1">
    <property type="entry name" value="PEPTIDOGLYCAN-BINDING LYSIN DOMAIN"/>
    <property type="match status" value="1"/>
</dbReference>
<accession>A0A9P3GMD1</accession>
<dbReference type="InterPro" id="IPR018392">
    <property type="entry name" value="LysM"/>
</dbReference>
<reference evidence="5 6" key="1">
    <citation type="submission" date="2021-08" db="EMBL/GenBank/DDBJ databases">
        <title>Draft Genome Sequence of Phanerochaete sordida strain YK-624.</title>
        <authorList>
            <person name="Mori T."/>
            <person name="Dohra H."/>
            <person name="Suzuki T."/>
            <person name="Kawagishi H."/>
            <person name="Hirai H."/>
        </authorList>
    </citation>
    <scope>NUCLEOTIDE SEQUENCE [LARGE SCALE GENOMIC DNA]</scope>
    <source>
        <strain evidence="5 6">YK-624</strain>
    </source>
</reference>
<name>A0A9P3GMD1_9APHY</name>
<dbReference type="PANTHER" id="PTHR34997">
    <property type="entry name" value="AM15"/>
    <property type="match status" value="1"/>
</dbReference>
<feature type="signal peptide" evidence="3">
    <location>
        <begin position="1"/>
        <end position="19"/>
    </location>
</feature>
<feature type="domain" description="LysM" evidence="4">
    <location>
        <begin position="27"/>
        <end position="73"/>
    </location>
</feature>
<keyword evidence="3" id="KW-0732">Signal</keyword>
<organism evidence="5 6">
    <name type="scientific">Phanerochaete sordida</name>
    <dbReference type="NCBI Taxonomy" id="48140"/>
    <lineage>
        <taxon>Eukaryota</taxon>
        <taxon>Fungi</taxon>
        <taxon>Dikarya</taxon>
        <taxon>Basidiomycota</taxon>
        <taxon>Agaricomycotina</taxon>
        <taxon>Agaricomycetes</taxon>
        <taxon>Polyporales</taxon>
        <taxon>Phanerochaetaceae</taxon>
        <taxon>Phanerochaete</taxon>
    </lineage>
</organism>
<evidence type="ECO:0000313" key="5">
    <source>
        <dbReference type="EMBL" id="GJE98015.1"/>
    </source>
</evidence>
<protein>
    <submittedName>
        <fullName evidence="5">LysM domain-containing protein</fullName>
    </submittedName>
</protein>
<dbReference type="AlphaFoldDB" id="A0A9P3GMD1"/>